<feature type="transmembrane region" description="Helical" evidence="5">
    <location>
        <begin position="328"/>
        <end position="346"/>
    </location>
</feature>
<dbReference type="PROSITE" id="PS50801">
    <property type="entry name" value="STAS"/>
    <property type="match status" value="1"/>
</dbReference>
<feature type="transmembrane region" description="Helical" evidence="5">
    <location>
        <begin position="293"/>
        <end position="316"/>
    </location>
</feature>
<sequence>MRINFLQDFQPVLFQSLKTYNKEKFFADLMSGLIVGVVALPLAIAFGIASGVAPEKGIYTAIIAGFIISFLGGSKVQIGGPTGAFIVIVYGIVEQYGVQGLAIATVLAGIMLLAMGFLKLGAVIKFIPYPIVIGFTSGIALTIFSTQIKDFFGLTTPALPSGFIEKWGVYLQHFGSINWWAALIAMISVVIIIFTPKISRKVPGSLVALVVMTLAAYLMKTYGGITTIETIGDRFIINNQLPDMEQIPLSLESIRLLSPAAFTIAMLGAIESLLSATVADGATGHKHNSNMELVAQGAANIITPFFGGIPATGAIARTMTNINNGGRTPVAGIIHAVVLLLIVLFLGDLTRHIPMACLAGVLVVVAYNMSEWRTFVLLTRQSKSTMGILMTTFLLTVIFDLTIAIGVGLMLAIFGFLKRMNESTQISRTTGSIDLAKEMESQSADTQEEVLHLPDGVEVYEIEGPFFFGVASKFDEITRELGDHPRIRIIRMRMVPFIDSTGLNNLEMLCRRSKKEKIQIILSGVKENVRESIEKSDIPQIIGSENICSNIHLAVERAVLLNAGQKQANDG</sequence>
<feature type="transmembrane region" description="Helical" evidence="5">
    <location>
        <begin position="390"/>
        <end position="417"/>
    </location>
</feature>
<dbReference type="InterPro" id="IPR001902">
    <property type="entry name" value="SLC26A/SulP_fam"/>
</dbReference>
<keyword evidence="4 5" id="KW-0472">Membrane</keyword>
<evidence type="ECO:0000256" key="3">
    <source>
        <dbReference type="ARBA" id="ARBA00022989"/>
    </source>
</evidence>
<dbReference type="NCBIfam" id="TIGR00815">
    <property type="entry name" value="sulP"/>
    <property type="match status" value="1"/>
</dbReference>
<keyword evidence="3 5" id="KW-1133">Transmembrane helix</keyword>
<gene>
    <name evidence="7" type="ORF">PSM36_3301</name>
</gene>
<dbReference type="InterPro" id="IPR036513">
    <property type="entry name" value="STAS_dom_sf"/>
</dbReference>
<dbReference type="AlphaFoldDB" id="A0A1R3T107"/>
<feature type="transmembrane region" description="Helical" evidence="5">
    <location>
        <begin position="202"/>
        <end position="219"/>
    </location>
</feature>
<dbReference type="Proteomes" id="UP000187464">
    <property type="component" value="Chromosome I"/>
</dbReference>
<proteinExistence type="predicted"/>
<evidence type="ECO:0000313" key="7">
    <source>
        <dbReference type="EMBL" id="SCD22086.1"/>
    </source>
</evidence>
<keyword evidence="8" id="KW-1185">Reference proteome</keyword>
<dbReference type="Pfam" id="PF01740">
    <property type="entry name" value="STAS"/>
    <property type="match status" value="1"/>
</dbReference>
<comment type="subcellular location">
    <subcellularLocation>
        <location evidence="1">Membrane</location>
        <topology evidence="1">Multi-pass membrane protein</topology>
    </subcellularLocation>
</comment>
<dbReference type="Pfam" id="PF00916">
    <property type="entry name" value="Sulfate_transp"/>
    <property type="match status" value="1"/>
</dbReference>
<evidence type="ECO:0000256" key="5">
    <source>
        <dbReference type="SAM" id="Phobius"/>
    </source>
</evidence>
<feature type="transmembrane region" description="Helical" evidence="5">
    <location>
        <begin position="96"/>
        <end position="114"/>
    </location>
</feature>
<feature type="transmembrane region" description="Helical" evidence="5">
    <location>
        <begin position="25"/>
        <end position="46"/>
    </location>
</feature>
<feature type="transmembrane region" description="Helical" evidence="5">
    <location>
        <begin position="353"/>
        <end position="370"/>
    </location>
</feature>
<organism evidence="7 8">
    <name type="scientific">Proteiniphilum saccharofermentans</name>
    <dbReference type="NCBI Taxonomy" id="1642647"/>
    <lineage>
        <taxon>Bacteria</taxon>
        <taxon>Pseudomonadati</taxon>
        <taxon>Bacteroidota</taxon>
        <taxon>Bacteroidia</taxon>
        <taxon>Bacteroidales</taxon>
        <taxon>Dysgonomonadaceae</taxon>
        <taxon>Proteiniphilum</taxon>
    </lineage>
</organism>
<evidence type="ECO:0000313" key="8">
    <source>
        <dbReference type="Proteomes" id="UP000187464"/>
    </source>
</evidence>
<dbReference type="KEGG" id="psac:PSM36_3301"/>
<dbReference type="SUPFAM" id="SSF52091">
    <property type="entry name" value="SpoIIaa-like"/>
    <property type="match status" value="1"/>
</dbReference>
<dbReference type="STRING" id="1642647.PSM36_3301"/>
<evidence type="ECO:0000259" key="6">
    <source>
        <dbReference type="PROSITE" id="PS50801"/>
    </source>
</evidence>
<feature type="domain" description="STAS" evidence="6">
    <location>
        <begin position="447"/>
        <end position="558"/>
    </location>
</feature>
<evidence type="ECO:0000256" key="2">
    <source>
        <dbReference type="ARBA" id="ARBA00022692"/>
    </source>
</evidence>
<dbReference type="EMBL" id="LT605205">
    <property type="protein sequence ID" value="SCD22086.1"/>
    <property type="molecule type" value="Genomic_DNA"/>
</dbReference>
<keyword evidence="2 5" id="KW-0812">Transmembrane</keyword>
<dbReference type="PANTHER" id="PTHR11814">
    <property type="entry name" value="SULFATE TRANSPORTER"/>
    <property type="match status" value="1"/>
</dbReference>
<name>A0A1R3T107_9BACT</name>
<dbReference type="Gene3D" id="3.30.750.24">
    <property type="entry name" value="STAS domain"/>
    <property type="match status" value="1"/>
</dbReference>
<dbReference type="RefSeq" id="WP_076931788.1">
    <property type="nucleotide sequence ID" value="NZ_LT605205.1"/>
</dbReference>
<evidence type="ECO:0000256" key="4">
    <source>
        <dbReference type="ARBA" id="ARBA00023136"/>
    </source>
</evidence>
<protein>
    <submittedName>
        <fullName evidence="7">Sulfate transporter</fullName>
    </submittedName>
</protein>
<feature type="transmembrane region" description="Helical" evidence="5">
    <location>
        <begin position="58"/>
        <end position="76"/>
    </location>
</feature>
<feature type="transmembrane region" description="Helical" evidence="5">
    <location>
        <begin position="177"/>
        <end position="195"/>
    </location>
</feature>
<dbReference type="CDD" id="cd07042">
    <property type="entry name" value="STAS_SulP_like_sulfate_transporter"/>
    <property type="match status" value="1"/>
</dbReference>
<feature type="transmembrane region" description="Helical" evidence="5">
    <location>
        <begin position="126"/>
        <end position="144"/>
    </location>
</feature>
<reference evidence="7 8" key="1">
    <citation type="submission" date="2016-08" db="EMBL/GenBank/DDBJ databases">
        <authorList>
            <person name="Seilhamer J.J."/>
        </authorList>
    </citation>
    <scope>NUCLEOTIDE SEQUENCE [LARGE SCALE GENOMIC DNA]</scope>
    <source>
        <strain evidence="7">M3/6</strain>
    </source>
</reference>
<dbReference type="GO" id="GO:0016020">
    <property type="term" value="C:membrane"/>
    <property type="evidence" value="ECO:0007669"/>
    <property type="project" value="UniProtKB-SubCell"/>
</dbReference>
<dbReference type="InterPro" id="IPR002645">
    <property type="entry name" value="STAS_dom"/>
</dbReference>
<evidence type="ECO:0000256" key="1">
    <source>
        <dbReference type="ARBA" id="ARBA00004141"/>
    </source>
</evidence>
<dbReference type="GO" id="GO:0055085">
    <property type="term" value="P:transmembrane transport"/>
    <property type="evidence" value="ECO:0007669"/>
    <property type="project" value="InterPro"/>
</dbReference>
<accession>A0A1R3T107</accession>
<dbReference type="InterPro" id="IPR011547">
    <property type="entry name" value="SLC26A/SulP_dom"/>
</dbReference>